<dbReference type="EMBL" id="MNCJ02000327">
    <property type="protein sequence ID" value="KAF5778452.1"/>
    <property type="molecule type" value="Genomic_DNA"/>
</dbReference>
<dbReference type="Proteomes" id="UP000215914">
    <property type="component" value="Unassembled WGS sequence"/>
</dbReference>
<proteinExistence type="predicted"/>
<evidence type="ECO:0000313" key="2">
    <source>
        <dbReference type="EMBL" id="KAF5778453.1"/>
    </source>
</evidence>
<name>A0A9K3HHM9_HELAN</name>
<keyword evidence="3" id="KW-1185">Reference proteome</keyword>
<organism evidence="2 3">
    <name type="scientific">Helianthus annuus</name>
    <name type="common">Common sunflower</name>
    <dbReference type="NCBI Taxonomy" id="4232"/>
    <lineage>
        <taxon>Eukaryota</taxon>
        <taxon>Viridiplantae</taxon>
        <taxon>Streptophyta</taxon>
        <taxon>Embryophyta</taxon>
        <taxon>Tracheophyta</taxon>
        <taxon>Spermatophyta</taxon>
        <taxon>Magnoliopsida</taxon>
        <taxon>eudicotyledons</taxon>
        <taxon>Gunneridae</taxon>
        <taxon>Pentapetalae</taxon>
        <taxon>asterids</taxon>
        <taxon>campanulids</taxon>
        <taxon>Asterales</taxon>
        <taxon>Asteraceae</taxon>
        <taxon>Asteroideae</taxon>
        <taxon>Heliantheae alliance</taxon>
        <taxon>Heliantheae</taxon>
        <taxon>Helianthus</taxon>
    </lineage>
</organism>
<protein>
    <submittedName>
        <fullName evidence="2">Uncharacterized protein</fullName>
    </submittedName>
</protein>
<dbReference type="Gramene" id="mRNA:HanXRQr2_Chr12g0547631">
    <property type="protein sequence ID" value="CDS:HanXRQr2_Chr12g0547631.1"/>
    <property type="gene ID" value="HanXRQr2_Chr12g0547631"/>
</dbReference>
<dbReference type="AlphaFoldDB" id="A0A9K3HHM9"/>
<sequence length="62" mass="7424">MQAIIRYKKSTNSLSHNCYIGKKYTYNSSGDRLPRCRCDVIVKTLTKDKYEWKKIYLETIEK</sequence>
<evidence type="ECO:0000313" key="3">
    <source>
        <dbReference type="Proteomes" id="UP000215914"/>
    </source>
</evidence>
<gene>
    <name evidence="1" type="ORF">HanXRQr2_Chr12g0547631</name>
    <name evidence="2" type="ORF">HanXRQr2_Chr12g0547651</name>
</gene>
<reference evidence="2" key="2">
    <citation type="submission" date="2020-06" db="EMBL/GenBank/DDBJ databases">
        <title>Helianthus annuus Genome sequencing and assembly Release 2.</title>
        <authorList>
            <person name="Gouzy J."/>
            <person name="Langlade N."/>
            <person name="Munos S."/>
        </authorList>
    </citation>
    <scope>NUCLEOTIDE SEQUENCE</scope>
    <source>
        <tissue evidence="2">Leaves</tissue>
    </source>
</reference>
<dbReference type="Gramene" id="mRNA:HanXRQr2_Chr12g0547651">
    <property type="protein sequence ID" value="CDS:HanXRQr2_Chr12g0547651.1"/>
    <property type="gene ID" value="HanXRQr2_Chr12g0547651"/>
</dbReference>
<dbReference type="EMBL" id="MNCJ02000327">
    <property type="protein sequence ID" value="KAF5778453.1"/>
    <property type="molecule type" value="Genomic_DNA"/>
</dbReference>
<comment type="caution">
    <text evidence="2">The sequence shown here is derived from an EMBL/GenBank/DDBJ whole genome shotgun (WGS) entry which is preliminary data.</text>
</comment>
<evidence type="ECO:0000313" key="1">
    <source>
        <dbReference type="EMBL" id="KAF5778452.1"/>
    </source>
</evidence>
<reference evidence="2" key="1">
    <citation type="journal article" date="2017" name="Nature">
        <title>The sunflower genome provides insights into oil metabolism, flowering and Asterid evolution.</title>
        <authorList>
            <person name="Badouin H."/>
            <person name="Gouzy J."/>
            <person name="Grassa C.J."/>
            <person name="Murat F."/>
            <person name="Staton S.E."/>
            <person name="Cottret L."/>
            <person name="Lelandais-Briere C."/>
            <person name="Owens G.L."/>
            <person name="Carrere S."/>
            <person name="Mayjonade B."/>
            <person name="Legrand L."/>
            <person name="Gill N."/>
            <person name="Kane N.C."/>
            <person name="Bowers J.E."/>
            <person name="Hubner S."/>
            <person name="Bellec A."/>
            <person name="Berard A."/>
            <person name="Berges H."/>
            <person name="Blanchet N."/>
            <person name="Boniface M.C."/>
            <person name="Brunel D."/>
            <person name="Catrice O."/>
            <person name="Chaidir N."/>
            <person name="Claudel C."/>
            <person name="Donnadieu C."/>
            <person name="Faraut T."/>
            <person name="Fievet G."/>
            <person name="Helmstetter N."/>
            <person name="King M."/>
            <person name="Knapp S.J."/>
            <person name="Lai Z."/>
            <person name="Le Paslier M.C."/>
            <person name="Lippi Y."/>
            <person name="Lorenzon L."/>
            <person name="Mandel J.R."/>
            <person name="Marage G."/>
            <person name="Marchand G."/>
            <person name="Marquand E."/>
            <person name="Bret-Mestries E."/>
            <person name="Morien E."/>
            <person name="Nambeesan S."/>
            <person name="Nguyen T."/>
            <person name="Pegot-Espagnet P."/>
            <person name="Pouilly N."/>
            <person name="Raftis F."/>
            <person name="Sallet E."/>
            <person name="Schiex T."/>
            <person name="Thomas J."/>
            <person name="Vandecasteele C."/>
            <person name="Vares D."/>
            <person name="Vear F."/>
            <person name="Vautrin S."/>
            <person name="Crespi M."/>
            <person name="Mangin B."/>
            <person name="Burke J.M."/>
            <person name="Salse J."/>
            <person name="Munos S."/>
            <person name="Vincourt P."/>
            <person name="Rieseberg L.H."/>
            <person name="Langlade N.B."/>
        </authorList>
    </citation>
    <scope>NUCLEOTIDE SEQUENCE</scope>
    <source>
        <tissue evidence="2">Leaves</tissue>
    </source>
</reference>
<accession>A0A9K3HHM9</accession>